<feature type="transmembrane region" description="Helical" evidence="8">
    <location>
        <begin position="335"/>
        <end position="353"/>
    </location>
</feature>
<evidence type="ECO:0000256" key="5">
    <source>
        <dbReference type="ARBA" id="ARBA00022692"/>
    </source>
</evidence>
<keyword evidence="6 8" id="KW-1133">Transmembrane helix</keyword>
<sequence>MAEIAHGGQAAPSLRPPAIEIGVIGWMHKNLFGNVFSSILTILAGAAIVTTVPGIIDWAIIRAVWVADNSAPCKVAGAGACWAFIADKHRLIFFGTYPYAEQWRPLAATVILLGLIIGSCDRRLWSRWLMAYWAVGLVAVGVLMWGGVFGLTYVSNLDWGGLPLTIIMAVAGCIFAFPIGLLLALGRRSEMPIMRWLSVAYIELIRGVPLITVLITASVIFPLFLPDGVSIDKLLRAQVGLILFEAAYIAEIVRGGLQAVPRGQHEAADSLGLGFFHKQRKIILPQALRMVIPPLVGNFIGLFKSTTLVIVIGLFDLLNSAKAALTDLNWRGFSIELYIFTAAIYFIFCYSMSKYSQALERDLNKGTRR</sequence>
<dbReference type="GO" id="GO:0022857">
    <property type="term" value="F:transmembrane transporter activity"/>
    <property type="evidence" value="ECO:0007669"/>
    <property type="project" value="InterPro"/>
</dbReference>
<dbReference type="GO" id="GO:0006865">
    <property type="term" value="P:amino acid transport"/>
    <property type="evidence" value="ECO:0007669"/>
    <property type="project" value="TreeGrafter"/>
</dbReference>
<dbReference type="RefSeq" id="WP_197735811.1">
    <property type="nucleotide sequence ID" value="NZ_AP019700.1"/>
</dbReference>
<keyword evidence="4" id="KW-1003">Cell membrane</keyword>
<dbReference type="Gene3D" id="1.10.3720.10">
    <property type="entry name" value="MetI-like"/>
    <property type="match status" value="1"/>
</dbReference>
<protein>
    <submittedName>
        <fullName evidence="10">Amino acid ABC transporter membrane protein 2 (PAAT family)</fullName>
    </submittedName>
</protein>
<feature type="domain" description="ABC transmembrane type-1" evidence="9">
    <location>
        <begin position="162"/>
        <end position="356"/>
    </location>
</feature>
<evidence type="ECO:0000256" key="7">
    <source>
        <dbReference type="ARBA" id="ARBA00023136"/>
    </source>
</evidence>
<comment type="caution">
    <text evidence="10">The sequence shown here is derived from an EMBL/GenBank/DDBJ whole genome shotgun (WGS) entry which is preliminary data.</text>
</comment>
<keyword evidence="3 8" id="KW-0813">Transport</keyword>
<feature type="transmembrane region" description="Helical" evidence="8">
    <location>
        <begin position="132"/>
        <end position="154"/>
    </location>
</feature>
<dbReference type="InterPro" id="IPR000515">
    <property type="entry name" value="MetI-like"/>
</dbReference>
<accession>A0A3N1M8B6</accession>
<evidence type="ECO:0000259" key="9">
    <source>
        <dbReference type="PROSITE" id="PS50928"/>
    </source>
</evidence>
<dbReference type="InterPro" id="IPR010065">
    <property type="entry name" value="AA_ABC_transptr_permease_3TM"/>
</dbReference>
<evidence type="ECO:0000256" key="4">
    <source>
        <dbReference type="ARBA" id="ARBA00022475"/>
    </source>
</evidence>
<reference evidence="10 11" key="1">
    <citation type="submission" date="2018-11" db="EMBL/GenBank/DDBJ databases">
        <title>Genomic Encyclopedia of Type Strains, Phase IV (KMG-IV): sequencing the most valuable type-strain genomes for metagenomic binning, comparative biology and taxonomic classification.</title>
        <authorList>
            <person name="Goeker M."/>
        </authorList>
    </citation>
    <scope>NUCLEOTIDE SEQUENCE [LARGE SCALE GENOMIC DNA]</scope>
    <source>
        <strain evidence="10 11">DSM 5900</strain>
    </source>
</reference>
<dbReference type="Pfam" id="PF00528">
    <property type="entry name" value="BPD_transp_1"/>
    <property type="match status" value="1"/>
</dbReference>
<evidence type="ECO:0000256" key="8">
    <source>
        <dbReference type="RuleBase" id="RU363032"/>
    </source>
</evidence>
<feature type="transmembrane region" description="Helical" evidence="8">
    <location>
        <begin position="103"/>
        <end position="120"/>
    </location>
</feature>
<proteinExistence type="inferred from homology"/>
<dbReference type="GO" id="GO:0043190">
    <property type="term" value="C:ATP-binding cassette (ABC) transporter complex"/>
    <property type="evidence" value="ECO:0007669"/>
    <property type="project" value="InterPro"/>
</dbReference>
<dbReference type="AlphaFoldDB" id="A0A3N1M8B6"/>
<comment type="similarity">
    <text evidence="2">Belongs to the binding-protein-dependent transport system permease family. HisMQ subfamily.</text>
</comment>
<feature type="transmembrane region" description="Helical" evidence="8">
    <location>
        <begin position="35"/>
        <end position="56"/>
    </location>
</feature>
<evidence type="ECO:0000256" key="3">
    <source>
        <dbReference type="ARBA" id="ARBA00022448"/>
    </source>
</evidence>
<name>A0A3N1M8B6_9PROT</name>
<evidence type="ECO:0000313" key="10">
    <source>
        <dbReference type="EMBL" id="ROP99937.1"/>
    </source>
</evidence>
<dbReference type="CDD" id="cd06261">
    <property type="entry name" value="TM_PBP2"/>
    <property type="match status" value="1"/>
</dbReference>
<evidence type="ECO:0000256" key="2">
    <source>
        <dbReference type="ARBA" id="ARBA00010072"/>
    </source>
</evidence>
<dbReference type="EMBL" id="RJKX01000013">
    <property type="protein sequence ID" value="ROP99937.1"/>
    <property type="molecule type" value="Genomic_DNA"/>
</dbReference>
<gene>
    <name evidence="10" type="ORF">EDC65_1732</name>
</gene>
<evidence type="ECO:0000313" key="11">
    <source>
        <dbReference type="Proteomes" id="UP000278222"/>
    </source>
</evidence>
<evidence type="ECO:0000256" key="1">
    <source>
        <dbReference type="ARBA" id="ARBA00004429"/>
    </source>
</evidence>
<dbReference type="Proteomes" id="UP000278222">
    <property type="component" value="Unassembled WGS sequence"/>
</dbReference>
<feature type="transmembrane region" description="Helical" evidence="8">
    <location>
        <begin position="290"/>
        <end position="315"/>
    </location>
</feature>
<organism evidence="10 11">
    <name type="scientific">Stella humosa</name>
    <dbReference type="NCBI Taxonomy" id="94"/>
    <lineage>
        <taxon>Bacteria</taxon>
        <taxon>Pseudomonadati</taxon>
        <taxon>Pseudomonadota</taxon>
        <taxon>Alphaproteobacteria</taxon>
        <taxon>Rhodospirillales</taxon>
        <taxon>Stellaceae</taxon>
        <taxon>Stella</taxon>
    </lineage>
</organism>
<keyword evidence="7 8" id="KW-0472">Membrane</keyword>
<dbReference type="InterPro" id="IPR035906">
    <property type="entry name" value="MetI-like_sf"/>
</dbReference>
<dbReference type="NCBIfam" id="TIGR01726">
    <property type="entry name" value="HEQRo_perm_3TM"/>
    <property type="match status" value="1"/>
</dbReference>
<dbReference type="PROSITE" id="PS50928">
    <property type="entry name" value="ABC_TM1"/>
    <property type="match status" value="1"/>
</dbReference>
<dbReference type="InterPro" id="IPR043429">
    <property type="entry name" value="ArtM/GltK/GlnP/TcyL/YhdX-like"/>
</dbReference>
<dbReference type="PANTHER" id="PTHR30614:SF41">
    <property type="entry name" value="INNER MEMBRANE AMINO-ACID ABC TRANSPORTER PERMEASE PROTEIN YHDY"/>
    <property type="match status" value="1"/>
</dbReference>
<evidence type="ECO:0000256" key="6">
    <source>
        <dbReference type="ARBA" id="ARBA00022989"/>
    </source>
</evidence>
<feature type="transmembrane region" description="Helical" evidence="8">
    <location>
        <begin position="207"/>
        <end position="225"/>
    </location>
</feature>
<keyword evidence="5 8" id="KW-0812">Transmembrane</keyword>
<feature type="transmembrane region" description="Helical" evidence="8">
    <location>
        <begin position="166"/>
        <end position="186"/>
    </location>
</feature>
<dbReference type="PANTHER" id="PTHR30614">
    <property type="entry name" value="MEMBRANE COMPONENT OF AMINO ACID ABC TRANSPORTER"/>
    <property type="match status" value="1"/>
</dbReference>
<dbReference type="SUPFAM" id="SSF161098">
    <property type="entry name" value="MetI-like"/>
    <property type="match status" value="1"/>
</dbReference>
<feature type="transmembrane region" description="Helical" evidence="8">
    <location>
        <begin position="237"/>
        <end position="257"/>
    </location>
</feature>
<keyword evidence="11" id="KW-1185">Reference proteome</keyword>
<comment type="subcellular location">
    <subcellularLocation>
        <location evidence="1">Cell inner membrane</location>
        <topology evidence="1">Multi-pass membrane protein</topology>
    </subcellularLocation>
    <subcellularLocation>
        <location evidence="8">Cell membrane</location>
        <topology evidence="8">Multi-pass membrane protein</topology>
    </subcellularLocation>
</comment>